<evidence type="ECO:0000313" key="1">
    <source>
        <dbReference type="EMBL" id="KAJ6956976.1"/>
    </source>
</evidence>
<organism evidence="1 2">
    <name type="scientific">Populus alba x Populus x berolinensis</name>
    <dbReference type="NCBI Taxonomy" id="444605"/>
    <lineage>
        <taxon>Eukaryota</taxon>
        <taxon>Viridiplantae</taxon>
        <taxon>Streptophyta</taxon>
        <taxon>Embryophyta</taxon>
        <taxon>Tracheophyta</taxon>
        <taxon>Spermatophyta</taxon>
        <taxon>Magnoliopsida</taxon>
        <taxon>eudicotyledons</taxon>
        <taxon>Gunneridae</taxon>
        <taxon>Pentapetalae</taxon>
        <taxon>rosids</taxon>
        <taxon>fabids</taxon>
        <taxon>Malpighiales</taxon>
        <taxon>Salicaceae</taxon>
        <taxon>Saliceae</taxon>
        <taxon>Populus</taxon>
    </lineage>
</organism>
<dbReference type="AlphaFoldDB" id="A0AAD6LCT5"/>
<evidence type="ECO:0000313" key="2">
    <source>
        <dbReference type="Proteomes" id="UP001164929"/>
    </source>
</evidence>
<dbReference type="EMBL" id="JAQIZT010000018">
    <property type="protein sequence ID" value="KAJ6956976.1"/>
    <property type="molecule type" value="Genomic_DNA"/>
</dbReference>
<protein>
    <submittedName>
        <fullName evidence="1">Uncharacterized protein</fullName>
    </submittedName>
</protein>
<reference evidence="1 2" key="1">
    <citation type="journal article" date="2023" name="Mol. Ecol. Resour.">
        <title>Chromosome-level genome assembly of a triploid poplar Populus alba 'Berolinensis'.</title>
        <authorList>
            <person name="Chen S."/>
            <person name="Yu Y."/>
            <person name="Wang X."/>
            <person name="Wang S."/>
            <person name="Zhang T."/>
            <person name="Zhou Y."/>
            <person name="He R."/>
            <person name="Meng N."/>
            <person name="Wang Y."/>
            <person name="Liu W."/>
            <person name="Liu Z."/>
            <person name="Liu J."/>
            <person name="Guo Q."/>
            <person name="Huang H."/>
            <person name="Sederoff R.R."/>
            <person name="Wang G."/>
            <person name="Qu G."/>
            <person name="Chen S."/>
        </authorList>
    </citation>
    <scope>NUCLEOTIDE SEQUENCE [LARGE SCALE GENOMIC DNA]</scope>
    <source>
        <strain evidence="1">SC-2020</strain>
    </source>
</reference>
<sequence length="94" mass="10492">MNNLVFVYEICAACLNVSAKNGWWEVLIGGRELGWGQAFRRGHEKDEREPACLWLLSSEYEDTSCSLTGPCSVESNVQALAAGCLRAEMRSRFC</sequence>
<dbReference type="Proteomes" id="UP001164929">
    <property type="component" value="Chromosome 18"/>
</dbReference>
<name>A0AAD6LCT5_9ROSI</name>
<proteinExistence type="predicted"/>
<gene>
    <name evidence="1" type="ORF">NC653_039024</name>
</gene>
<accession>A0AAD6LCT5</accession>
<comment type="caution">
    <text evidence="1">The sequence shown here is derived from an EMBL/GenBank/DDBJ whole genome shotgun (WGS) entry which is preliminary data.</text>
</comment>
<keyword evidence="2" id="KW-1185">Reference proteome</keyword>